<dbReference type="Proteomes" id="UP000199515">
    <property type="component" value="Unassembled WGS sequence"/>
</dbReference>
<proteinExistence type="predicted"/>
<evidence type="ECO:0000313" key="2">
    <source>
        <dbReference type="Proteomes" id="UP000199515"/>
    </source>
</evidence>
<gene>
    <name evidence="1" type="ORF">SAMN05421504_1011231</name>
</gene>
<name>A0A1H2VHQ9_9PSEU</name>
<reference evidence="1 2" key="1">
    <citation type="submission" date="2016-10" db="EMBL/GenBank/DDBJ databases">
        <authorList>
            <person name="de Groot N.N."/>
        </authorList>
    </citation>
    <scope>NUCLEOTIDE SEQUENCE [LARGE SCALE GENOMIC DNA]</scope>
    <source>
        <strain evidence="1 2">CPCC 202699</strain>
    </source>
</reference>
<evidence type="ECO:0000313" key="1">
    <source>
        <dbReference type="EMBL" id="SDW67886.1"/>
    </source>
</evidence>
<dbReference type="OrthoDB" id="5136203at2"/>
<accession>A0A1H2VHQ9</accession>
<dbReference type="AlphaFoldDB" id="A0A1H2VHQ9"/>
<sequence>MEEQLRASSGYAVAQLERALKQAVSAGDRDARNRARAKADRWRAVIDGMNGGTLEVGSRTPVADTPAWVTLEVAHGGFATGRYLAEEPPTPDELRWGADRESVNRYFLSDQGRAELLAALRSESYRIDVPEEAALPVVAWLIDRGHHEQALDLVTELWPLLGRLRFTPRFQPRPKPAGDLVRLSTVGAVQDGLRAKVSSGQIETMLTTLRVWNPLYDRLVELWCETVEGELPRLDGDHVVGGWPCRTTPEGWAERRARWLLDHASAGASPRNAKSNFERLRRALENSDVLSARDVGWVRRALANTITKHGAPGSEARAALRGAQAVVAAKPTHAELARVLAGRLDRYPADGGLTELDPLAEDAAEGVPIPPRLLAKLSRALEAPVETLVERGVIGSGEVLATVLPQLSSRALAANIADPELAALFTQAYGAFRRRRGLLLLNLEHQVRLDELPWIAALAPLRAGRADASRQAGVVLRRATLLALDAFPQTILPNPLVRELGALAVQSGLKVPLVEEVAADIFMGTFTVKWRAAAEITSRVLAGTLYARYYDLPETWQAPRLVRRWGKPVAADFAELCRTRADEAGRRGSGVAANGMVLEQSQILTTHNLAPLVDALDLTPRIRELAPSLAERSFDWLVRRLAMPAPHRHAALHAVKNAAYAWRQAIFYLSFADVAAQRECVAALATRATAVPRLAPAVEGLARVVDGGPCATRFVGWSTGGHWLLGDHA</sequence>
<dbReference type="EMBL" id="FNON01000001">
    <property type="protein sequence ID" value="SDW67886.1"/>
    <property type="molecule type" value="Genomic_DNA"/>
</dbReference>
<dbReference type="RefSeq" id="WP_091287521.1">
    <property type="nucleotide sequence ID" value="NZ_FNON01000001.1"/>
</dbReference>
<keyword evidence="2" id="KW-1185">Reference proteome</keyword>
<protein>
    <submittedName>
        <fullName evidence="1">Uncharacterized protein</fullName>
    </submittedName>
</protein>
<dbReference type="STRING" id="589385.SAMN05421504_1011231"/>
<organism evidence="1 2">
    <name type="scientific">Amycolatopsis xylanica</name>
    <dbReference type="NCBI Taxonomy" id="589385"/>
    <lineage>
        <taxon>Bacteria</taxon>
        <taxon>Bacillati</taxon>
        <taxon>Actinomycetota</taxon>
        <taxon>Actinomycetes</taxon>
        <taxon>Pseudonocardiales</taxon>
        <taxon>Pseudonocardiaceae</taxon>
        <taxon>Amycolatopsis</taxon>
    </lineage>
</organism>